<evidence type="ECO:0000256" key="2">
    <source>
        <dbReference type="SAM" id="Phobius"/>
    </source>
</evidence>
<feature type="transmembrane region" description="Helical" evidence="2">
    <location>
        <begin position="177"/>
        <end position="197"/>
    </location>
</feature>
<dbReference type="Pfam" id="PF13347">
    <property type="entry name" value="MFS_2"/>
    <property type="match status" value="1"/>
</dbReference>
<evidence type="ECO:0000256" key="1">
    <source>
        <dbReference type="ARBA" id="ARBA00009617"/>
    </source>
</evidence>
<proteinExistence type="inferred from homology"/>
<organism evidence="3 4">
    <name type="scientific">Novosphingobium aquae</name>
    <dbReference type="NCBI Taxonomy" id="3133435"/>
    <lineage>
        <taxon>Bacteria</taxon>
        <taxon>Pseudomonadati</taxon>
        <taxon>Pseudomonadota</taxon>
        <taxon>Alphaproteobacteria</taxon>
        <taxon>Sphingomonadales</taxon>
        <taxon>Sphingomonadaceae</taxon>
        <taxon>Novosphingobium</taxon>
    </lineage>
</organism>
<dbReference type="RefSeq" id="WP_339966042.1">
    <property type="nucleotide sequence ID" value="NZ_JBBHJY010000003.1"/>
</dbReference>
<dbReference type="EMBL" id="JBBHJY010000003">
    <property type="protein sequence ID" value="MEJ6009773.1"/>
    <property type="molecule type" value="Genomic_DNA"/>
</dbReference>
<feature type="transmembrane region" description="Helical" evidence="2">
    <location>
        <begin position="406"/>
        <end position="430"/>
    </location>
</feature>
<dbReference type="Gene3D" id="1.20.1250.20">
    <property type="entry name" value="MFS general substrate transporter like domains"/>
    <property type="match status" value="2"/>
</dbReference>
<feature type="transmembrane region" description="Helical" evidence="2">
    <location>
        <begin position="227"/>
        <end position="255"/>
    </location>
</feature>
<dbReference type="PANTHER" id="PTHR11328:SF24">
    <property type="entry name" value="MAJOR FACILITATOR SUPERFAMILY (MFS) PROFILE DOMAIN-CONTAINING PROTEIN"/>
    <property type="match status" value="1"/>
</dbReference>
<keyword evidence="4" id="KW-1185">Reference proteome</keyword>
<gene>
    <name evidence="3" type="ORF">WG900_07565</name>
</gene>
<feature type="transmembrane region" description="Helical" evidence="2">
    <location>
        <begin position="261"/>
        <end position="284"/>
    </location>
</feature>
<comment type="similarity">
    <text evidence="1">Belongs to the sodium:galactoside symporter (TC 2.A.2) family.</text>
</comment>
<feature type="transmembrane region" description="Helical" evidence="2">
    <location>
        <begin position="319"/>
        <end position="343"/>
    </location>
</feature>
<evidence type="ECO:0000313" key="3">
    <source>
        <dbReference type="EMBL" id="MEJ6009773.1"/>
    </source>
</evidence>
<feature type="transmembrane region" description="Helical" evidence="2">
    <location>
        <begin position="151"/>
        <end position="171"/>
    </location>
</feature>
<keyword evidence="2" id="KW-1133">Transmembrane helix</keyword>
<feature type="transmembrane region" description="Helical" evidence="2">
    <location>
        <begin position="364"/>
        <end position="386"/>
    </location>
</feature>
<protein>
    <submittedName>
        <fullName evidence="3">MFS transporter</fullName>
    </submittedName>
</protein>
<comment type="caution">
    <text evidence="3">The sequence shown here is derived from an EMBL/GenBank/DDBJ whole genome shotgun (WGS) entry which is preliminary data.</text>
</comment>
<accession>A0ABU8S8H4</accession>
<dbReference type="Proteomes" id="UP001379235">
    <property type="component" value="Unassembled WGS sequence"/>
</dbReference>
<feature type="transmembrane region" description="Helical" evidence="2">
    <location>
        <begin position="296"/>
        <end position="313"/>
    </location>
</feature>
<dbReference type="InterPro" id="IPR036259">
    <property type="entry name" value="MFS_trans_sf"/>
</dbReference>
<feature type="transmembrane region" description="Helical" evidence="2">
    <location>
        <begin position="30"/>
        <end position="51"/>
    </location>
</feature>
<reference evidence="3 4" key="1">
    <citation type="submission" date="2024-03" db="EMBL/GenBank/DDBJ databases">
        <authorList>
            <person name="Jo J.-H."/>
        </authorList>
    </citation>
    <scope>NUCLEOTIDE SEQUENCE [LARGE SCALE GENOMIC DNA]</scope>
    <source>
        <strain evidence="3 4">AS3R-12</strain>
    </source>
</reference>
<dbReference type="SUPFAM" id="SSF103473">
    <property type="entry name" value="MFS general substrate transporter"/>
    <property type="match status" value="1"/>
</dbReference>
<feature type="transmembrane region" description="Helical" evidence="2">
    <location>
        <begin position="80"/>
        <end position="99"/>
    </location>
</feature>
<keyword evidence="2" id="KW-0472">Membrane</keyword>
<dbReference type="InterPro" id="IPR039672">
    <property type="entry name" value="MFS_2"/>
</dbReference>
<name>A0ABU8S8H4_9SPHN</name>
<keyword evidence="2" id="KW-0812">Transmembrane</keyword>
<sequence length="444" mass="46146">MAKLATATKAGFGVGQIAGQLFRDVPSLLLLFYLTTVMGIAPAVAGSAIFLPKVIFGAGFDLAVGIGSDRMAARFPRRGWLIAGGAIAPVAMLAVFAVPDGSPTLQVIWVFVTFSLYMATFSTFSVPYLAQFAEMSPDPAERTELMAWKHGFTGVGVLLSSAAAPALVGYLGGDRGAYLVTSGLVGLVCLACLVTAWRYAARIPDRVSTGTPLALRDLPKAFGDRNFMVLCLSAVIMTVASGISYASFAFFIKFVMNRSDAFVQVGILSAIMAFAVMAGSPIWVKVAARIGKKNTYVLAACGHGFATLAWALLGQAPIWVSYGLAAVMAMFNAGWGLIVLSLLADAISDARERWGENRAGVYSAIWSMIEKAGIALGGTLIVGGLLSASGFDAGAAQQGLAQSASATAGIILSYAVLPGLAKLVAAALIWRCVGNQRQGMPSAA</sequence>
<dbReference type="PANTHER" id="PTHR11328">
    <property type="entry name" value="MAJOR FACILITATOR SUPERFAMILY DOMAIN-CONTAINING PROTEIN"/>
    <property type="match status" value="1"/>
</dbReference>
<evidence type="ECO:0000313" key="4">
    <source>
        <dbReference type="Proteomes" id="UP001379235"/>
    </source>
</evidence>
<feature type="transmembrane region" description="Helical" evidence="2">
    <location>
        <begin position="105"/>
        <end position="130"/>
    </location>
</feature>